<dbReference type="EMBL" id="LAZR01059823">
    <property type="protein sequence ID" value="KKK66982.1"/>
    <property type="molecule type" value="Genomic_DNA"/>
</dbReference>
<name>A0A0F8XCU6_9ZZZZ</name>
<organism evidence="1">
    <name type="scientific">marine sediment metagenome</name>
    <dbReference type="NCBI Taxonomy" id="412755"/>
    <lineage>
        <taxon>unclassified sequences</taxon>
        <taxon>metagenomes</taxon>
        <taxon>ecological metagenomes</taxon>
    </lineage>
</organism>
<protein>
    <recommendedName>
        <fullName evidence="2">Glycosyltransferase subfamily 4-like N-terminal domain-containing protein</fullName>
    </recommendedName>
</protein>
<comment type="caution">
    <text evidence="1">The sequence shown here is derived from an EMBL/GenBank/DDBJ whole genome shotgun (WGS) entry which is preliminary data.</text>
</comment>
<gene>
    <name evidence="1" type="ORF">LCGC14_2958620</name>
</gene>
<proteinExistence type="predicted"/>
<evidence type="ECO:0000313" key="1">
    <source>
        <dbReference type="EMBL" id="KKK66982.1"/>
    </source>
</evidence>
<evidence type="ECO:0008006" key="2">
    <source>
        <dbReference type="Google" id="ProtNLM"/>
    </source>
</evidence>
<feature type="non-terminal residue" evidence="1">
    <location>
        <position position="133"/>
    </location>
</feature>
<sequence length="133" mass="15813">MPNQLLIGVDGHILTEFPHGSRIYLLNVLREIGELNTGHRFVIFSNDKSKTSKMLPFLDFEHVEFPWHNKFFRLLYYFPLEIRKRGFDAFISQYITPIRGGATHHIVVIHDVLFEDFPQYFSRFFVLRSKILI</sequence>
<reference evidence="1" key="1">
    <citation type="journal article" date="2015" name="Nature">
        <title>Complex archaea that bridge the gap between prokaryotes and eukaryotes.</title>
        <authorList>
            <person name="Spang A."/>
            <person name="Saw J.H."/>
            <person name="Jorgensen S.L."/>
            <person name="Zaremba-Niedzwiedzka K."/>
            <person name="Martijn J."/>
            <person name="Lind A.E."/>
            <person name="van Eijk R."/>
            <person name="Schleper C."/>
            <person name="Guy L."/>
            <person name="Ettema T.J."/>
        </authorList>
    </citation>
    <scope>NUCLEOTIDE SEQUENCE</scope>
</reference>
<dbReference type="AlphaFoldDB" id="A0A0F8XCU6"/>
<accession>A0A0F8XCU6</accession>